<dbReference type="EMBL" id="JACORU010000004">
    <property type="protein sequence ID" value="MBC5765573.1"/>
    <property type="molecule type" value="Genomic_DNA"/>
</dbReference>
<comment type="caution">
    <text evidence="2">The sequence shown here is derived from an EMBL/GenBank/DDBJ whole genome shotgun (WGS) entry which is preliminary data.</text>
</comment>
<feature type="transmembrane region" description="Helical" evidence="1">
    <location>
        <begin position="49"/>
        <end position="69"/>
    </location>
</feature>
<dbReference type="Proteomes" id="UP000596827">
    <property type="component" value="Unassembled WGS sequence"/>
</dbReference>
<accession>A0A923M836</accession>
<dbReference type="AlphaFoldDB" id="A0A923M836"/>
<organism evidence="2 3">
    <name type="scientific">Ramlibacter albus</name>
    <dbReference type="NCBI Taxonomy" id="2079448"/>
    <lineage>
        <taxon>Bacteria</taxon>
        <taxon>Pseudomonadati</taxon>
        <taxon>Pseudomonadota</taxon>
        <taxon>Betaproteobacteria</taxon>
        <taxon>Burkholderiales</taxon>
        <taxon>Comamonadaceae</taxon>
        <taxon>Ramlibacter</taxon>
    </lineage>
</organism>
<name>A0A923M836_9BURK</name>
<protein>
    <submittedName>
        <fullName evidence="2">Uncharacterized protein</fullName>
    </submittedName>
</protein>
<proteinExistence type="predicted"/>
<gene>
    <name evidence="2" type="ORF">H8R02_13985</name>
</gene>
<reference evidence="2" key="1">
    <citation type="submission" date="2020-08" db="EMBL/GenBank/DDBJ databases">
        <title>Ramlibacter sp. GTP1 16S ribosomal RNA gene genome sequencing and assembly.</title>
        <authorList>
            <person name="Kang M."/>
        </authorList>
    </citation>
    <scope>NUCLEOTIDE SEQUENCE</scope>
    <source>
        <strain evidence="2">GTP1</strain>
    </source>
</reference>
<dbReference type="RefSeq" id="WP_187082030.1">
    <property type="nucleotide sequence ID" value="NZ_JACORU010000004.1"/>
</dbReference>
<keyword evidence="1" id="KW-0472">Membrane</keyword>
<keyword evidence="1" id="KW-1133">Transmembrane helix</keyword>
<sequence length="87" mass="10353">MELAVLQRIKHWLVCHRHDHPVEYHLWDALLTMWLMGWVGWLPTFMFDAVWAAPLCMVAMAAPTLYVTWRLKAHKARRLRCDWAVAI</sequence>
<keyword evidence="1" id="KW-0812">Transmembrane</keyword>
<evidence type="ECO:0000313" key="3">
    <source>
        <dbReference type="Proteomes" id="UP000596827"/>
    </source>
</evidence>
<feature type="transmembrane region" description="Helical" evidence="1">
    <location>
        <begin position="26"/>
        <end position="43"/>
    </location>
</feature>
<keyword evidence="3" id="KW-1185">Reference proteome</keyword>
<evidence type="ECO:0000256" key="1">
    <source>
        <dbReference type="SAM" id="Phobius"/>
    </source>
</evidence>
<evidence type="ECO:0000313" key="2">
    <source>
        <dbReference type="EMBL" id="MBC5765573.1"/>
    </source>
</evidence>